<evidence type="ECO:0000259" key="8">
    <source>
        <dbReference type="Pfam" id="PF00462"/>
    </source>
</evidence>
<evidence type="ECO:0000256" key="6">
    <source>
        <dbReference type="ARBA" id="ARBA00035808"/>
    </source>
</evidence>
<dbReference type="GO" id="GO:0004602">
    <property type="term" value="F:glutathione peroxidase activity"/>
    <property type="evidence" value="ECO:0007669"/>
    <property type="project" value="UniProtKB-EC"/>
</dbReference>
<gene>
    <name evidence="9" type="ORF">DRE_02106</name>
</gene>
<dbReference type="OrthoDB" id="418495at2759"/>
<evidence type="ECO:0000256" key="4">
    <source>
        <dbReference type="ARBA" id="ARBA00023157"/>
    </source>
</evidence>
<evidence type="ECO:0000313" key="9">
    <source>
        <dbReference type="EMBL" id="EWC48337.1"/>
    </source>
</evidence>
<keyword evidence="5" id="KW-0676">Redox-active center</keyword>
<dbReference type="PROSITE" id="PS51354">
    <property type="entry name" value="GLUTAREDOXIN_2"/>
    <property type="match status" value="1"/>
</dbReference>
<dbReference type="InterPro" id="IPR014025">
    <property type="entry name" value="Glutaredoxin_subgr"/>
</dbReference>
<comment type="catalytic activity">
    <reaction evidence="6">
        <text>1-chloro-2,4-dinitrobenzene + glutathione = 2,4-dinitrophenyl-S-glutathione + chloride + H(+)</text>
        <dbReference type="Rhea" id="RHEA:51220"/>
        <dbReference type="ChEBI" id="CHEBI:15378"/>
        <dbReference type="ChEBI" id="CHEBI:17996"/>
        <dbReference type="ChEBI" id="CHEBI:34718"/>
        <dbReference type="ChEBI" id="CHEBI:57925"/>
        <dbReference type="ChEBI" id="CHEBI:133977"/>
        <dbReference type="EC" id="2.5.1.18"/>
    </reaction>
</comment>
<dbReference type="Proteomes" id="UP000024837">
    <property type="component" value="Unassembled WGS sequence"/>
</dbReference>
<proteinExistence type="predicted"/>
<dbReference type="CDD" id="cd03419">
    <property type="entry name" value="GRX_GRXh_1_2_like"/>
    <property type="match status" value="1"/>
</dbReference>
<dbReference type="FunFam" id="3.40.30.10:FF:000026">
    <property type="entry name" value="Glutaredoxin 2"/>
    <property type="match status" value="1"/>
</dbReference>
<comment type="catalytic activity">
    <reaction evidence="7">
        <text>RX + glutathione = an S-substituted glutathione + a halide anion + H(+)</text>
        <dbReference type="Rhea" id="RHEA:16437"/>
        <dbReference type="ChEBI" id="CHEBI:15378"/>
        <dbReference type="ChEBI" id="CHEBI:16042"/>
        <dbReference type="ChEBI" id="CHEBI:17792"/>
        <dbReference type="ChEBI" id="CHEBI:57925"/>
        <dbReference type="ChEBI" id="CHEBI:90779"/>
        <dbReference type="EC" id="2.5.1.18"/>
    </reaction>
</comment>
<comment type="catalytic activity">
    <reaction evidence="1">
        <text>2 glutathione + H2O2 = glutathione disulfide + 2 H2O</text>
        <dbReference type="Rhea" id="RHEA:16833"/>
        <dbReference type="ChEBI" id="CHEBI:15377"/>
        <dbReference type="ChEBI" id="CHEBI:16240"/>
        <dbReference type="ChEBI" id="CHEBI:57925"/>
        <dbReference type="ChEBI" id="CHEBI:58297"/>
        <dbReference type="EC" id="1.11.1.9"/>
    </reaction>
</comment>
<dbReference type="Gene3D" id="3.40.30.10">
    <property type="entry name" value="Glutaredoxin"/>
    <property type="match status" value="1"/>
</dbReference>
<feature type="domain" description="Glutaredoxin" evidence="8">
    <location>
        <begin position="19"/>
        <end position="81"/>
    </location>
</feature>
<evidence type="ECO:0000256" key="5">
    <source>
        <dbReference type="ARBA" id="ARBA00023284"/>
    </source>
</evidence>
<dbReference type="GO" id="GO:0015038">
    <property type="term" value="F:glutathione disulfide oxidoreductase activity"/>
    <property type="evidence" value="ECO:0007669"/>
    <property type="project" value="TreeGrafter"/>
</dbReference>
<evidence type="ECO:0000313" key="10">
    <source>
        <dbReference type="Proteomes" id="UP000024837"/>
    </source>
</evidence>
<dbReference type="AlphaFoldDB" id="W7I8D3"/>
<keyword evidence="2" id="KW-0813">Transport</keyword>
<organism evidence="9 10">
    <name type="scientific">Drechslerella stenobrocha 248</name>
    <dbReference type="NCBI Taxonomy" id="1043628"/>
    <lineage>
        <taxon>Eukaryota</taxon>
        <taxon>Fungi</taxon>
        <taxon>Dikarya</taxon>
        <taxon>Ascomycota</taxon>
        <taxon>Pezizomycotina</taxon>
        <taxon>Orbiliomycetes</taxon>
        <taxon>Orbiliales</taxon>
        <taxon>Orbiliaceae</taxon>
        <taxon>Drechslerella</taxon>
    </lineage>
</organism>
<dbReference type="SUPFAM" id="SSF52833">
    <property type="entry name" value="Thioredoxin-like"/>
    <property type="match status" value="1"/>
</dbReference>
<evidence type="ECO:0000256" key="2">
    <source>
        <dbReference type="ARBA" id="ARBA00022448"/>
    </source>
</evidence>
<dbReference type="GO" id="GO:0034599">
    <property type="term" value="P:cellular response to oxidative stress"/>
    <property type="evidence" value="ECO:0007669"/>
    <property type="project" value="TreeGrafter"/>
</dbReference>
<dbReference type="InterPro" id="IPR036249">
    <property type="entry name" value="Thioredoxin-like_sf"/>
</dbReference>
<accession>W7I8D3</accession>
<dbReference type="PANTHER" id="PTHR45694:SF18">
    <property type="entry name" value="GLUTAREDOXIN-1-RELATED"/>
    <property type="match status" value="1"/>
</dbReference>
<evidence type="ECO:0000256" key="3">
    <source>
        <dbReference type="ARBA" id="ARBA00022982"/>
    </source>
</evidence>
<keyword evidence="3" id="KW-0249">Electron transport</keyword>
<dbReference type="GO" id="GO:0004364">
    <property type="term" value="F:glutathione transferase activity"/>
    <property type="evidence" value="ECO:0007669"/>
    <property type="project" value="UniProtKB-EC"/>
</dbReference>
<dbReference type="InterPro" id="IPR011899">
    <property type="entry name" value="Glutaredoxin_euk/vir"/>
</dbReference>
<dbReference type="InterPro" id="IPR002109">
    <property type="entry name" value="Glutaredoxin"/>
</dbReference>
<dbReference type="PANTHER" id="PTHR45694">
    <property type="entry name" value="GLUTAREDOXIN 2"/>
    <property type="match status" value="1"/>
</dbReference>
<dbReference type="HOGENOM" id="CLU_026126_7_2_1"/>
<dbReference type="EMBL" id="KI966390">
    <property type="protein sequence ID" value="EWC48337.1"/>
    <property type="molecule type" value="Genomic_DNA"/>
</dbReference>
<evidence type="ECO:0000256" key="1">
    <source>
        <dbReference type="ARBA" id="ARBA00000217"/>
    </source>
</evidence>
<dbReference type="InterPro" id="IPR011767">
    <property type="entry name" value="GLR_AS"/>
</dbReference>
<dbReference type="Pfam" id="PF00462">
    <property type="entry name" value="Glutaredoxin"/>
    <property type="match status" value="1"/>
</dbReference>
<keyword evidence="10" id="KW-1185">Reference proteome</keyword>
<dbReference type="PRINTS" id="PR00160">
    <property type="entry name" value="GLUTAREDOXIN"/>
</dbReference>
<evidence type="ECO:0000256" key="7">
    <source>
        <dbReference type="ARBA" id="ARBA00047960"/>
    </source>
</evidence>
<sequence length="112" mass="12303">MKHAEAKEIAKAFIANNPVAVFSKSYCPFCTKAKRLLTELNVNFKAMELDVIENGSEIHAAVKEISEQNTVPCIYIGGKRVGGNDDLQHKHRTGELQKALRGTDGALLHAEL</sequence>
<keyword evidence="4" id="KW-1015">Disulfide bond</keyword>
<protein>
    <recommendedName>
        <fullName evidence="8">Glutaredoxin domain-containing protein</fullName>
    </recommendedName>
</protein>
<reference evidence="9 10" key="1">
    <citation type="submission" date="2013-05" db="EMBL/GenBank/DDBJ databases">
        <title>Drechslerella stenobrocha genome reveals carnivorous origination and mechanical trapping mechanism of predatory fungi.</title>
        <authorList>
            <person name="Liu X."/>
            <person name="Zhang W."/>
            <person name="Liu K."/>
        </authorList>
    </citation>
    <scope>NUCLEOTIDE SEQUENCE [LARGE SCALE GENOMIC DNA]</scope>
    <source>
        <strain evidence="9 10">248</strain>
    </source>
</reference>
<dbReference type="GO" id="GO:0005737">
    <property type="term" value="C:cytoplasm"/>
    <property type="evidence" value="ECO:0007669"/>
    <property type="project" value="TreeGrafter"/>
</dbReference>
<dbReference type="PROSITE" id="PS00195">
    <property type="entry name" value="GLUTAREDOXIN_1"/>
    <property type="match status" value="1"/>
</dbReference>
<name>W7I8D3_9PEZI</name>
<dbReference type="NCBIfam" id="TIGR02180">
    <property type="entry name" value="GRX_euk"/>
    <property type="match status" value="1"/>
</dbReference>